<dbReference type="GO" id="GO:0004521">
    <property type="term" value="F:RNA endonuclease activity"/>
    <property type="evidence" value="ECO:0007669"/>
    <property type="project" value="TreeGrafter"/>
</dbReference>
<organism evidence="6 7">
    <name type="scientific">Pontixanthobacter luteolus</name>
    <dbReference type="NCBI Taxonomy" id="295089"/>
    <lineage>
        <taxon>Bacteria</taxon>
        <taxon>Pseudomonadati</taxon>
        <taxon>Pseudomonadota</taxon>
        <taxon>Alphaproteobacteria</taxon>
        <taxon>Sphingomonadales</taxon>
        <taxon>Erythrobacteraceae</taxon>
        <taxon>Pontixanthobacter</taxon>
    </lineage>
</organism>
<dbReference type="EMBL" id="WTYP01000002">
    <property type="protein sequence ID" value="MXP48281.1"/>
    <property type="molecule type" value="Genomic_DNA"/>
</dbReference>
<keyword evidence="7" id="KW-1185">Reference proteome</keyword>
<evidence type="ECO:0000256" key="1">
    <source>
        <dbReference type="ARBA" id="ARBA00022801"/>
    </source>
</evidence>
<dbReference type="Gene3D" id="3.40.50.10890">
    <property type="match status" value="1"/>
</dbReference>
<dbReference type="Proteomes" id="UP000471435">
    <property type="component" value="Unassembled WGS sequence"/>
</dbReference>
<evidence type="ECO:0000256" key="3">
    <source>
        <dbReference type="SAM" id="MobiDB-lite"/>
    </source>
</evidence>
<proteinExistence type="predicted"/>
<dbReference type="Pfam" id="PF07521">
    <property type="entry name" value="RMMBL"/>
    <property type="match status" value="1"/>
</dbReference>
<evidence type="ECO:0000313" key="6">
    <source>
        <dbReference type="EMBL" id="MXP48281.1"/>
    </source>
</evidence>
<feature type="region of interest" description="Disordered" evidence="3">
    <location>
        <begin position="107"/>
        <end position="127"/>
    </location>
</feature>
<dbReference type="InterPro" id="IPR050698">
    <property type="entry name" value="MBL"/>
</dbReference>
<dbReference type="InterPro" id="IPR036866">
    <property type="entry name" value="RibonucZ/Hydroxyglut_hydro"/>
</dbReference>
<dbReference type="GO" id="GO:0016787">
    <property type="term" value="F:hydrolase activity"/>
    <property type="evidence" value="ECO:0007669"/>
    <property type="project" value="UniProtKB-KW"/>
</dbReference>
<name>A0A6I4V4I8_9SPHN</name>
<dbReference type="OrthoDB" id="9803916at2"/>
<evidence type="ECO:0000259" key="4">
    <source>
        <dbReference type="SMART" id="SM00849"/>
    </source>
</evidence>
<dbReference type="SMART" id="SM01027">
    <property type="entry name" value="Beta-Casp"/>
    <property type="match status" value="1"/>
</dbReference>
<feature type="coiled-coil region" evidence="2">
    <location>
        <begin position="491"/>
        <end position="534"/>
    </location>
</feature>
<gene>
    <name evidence="6" type="ORF">GRI43_12870</name>
</gene>
<keyword evidence="1 6" id="KW-0378">Hydrolase</keyword>
<accession>A0A6I4V4I8</accession>
<protein>
    <submittedName>
        <fullName evidence="6">MBL fold metallo-hydrolase</fullName>
    </submittedName>
</protein>
<reference evidence="6 7" key="1">
    <citation type="submission" date="2019-12" db="EMBL/GenBank/DDBJ databases">
        <title>Genomic-based taxomic classification of the family Erythrobacteraceae.</title>
        <authorList>
            <person name="Xu L."/>
        </authorList>
    </citation>
    <scope>NUCLEOTIDE SEQUENCE [LARGE SCALE GENOMIC DNA]</scope>
    <source>
        <strain evidence="6 7">SW-109</strain>
    </source>
</reference>
<comment type="caution">
    <text evidence="6">The sequence shown here is derived from an EMBL/GenBank/DDBJ whole genome shotgun (WGS) entry which is preliminary data.</text>
</comment>
<dbReference type="SMART" id="SM00849">
    <property type="entry name" value="Lactamase_B"/>
    <property type="match status" value="1"/>
</dbReference>
<dbReference type="InterPro" id="IPR001279">
    <property type="entry name" value="Metallo-B-lactamas"/>
</dbReference>
<dbReference type="Pfam" id="PF00753">
    <property type="entry name" value="Lactamase_B"/>
    <property type="match status" value="1"/>
</dbReference>
<dbReference type="SUPFAM" id="SSF56281">
    <property type="entry name" value="Metallo-hydrolase/oxidoreductase"/>
    <property type="match status" value="1"/>
</dbReference>
<dbReference type="PROSITE" id="PS51257">
    <property type="entry name" value="PROKAR_LIPOPROTEIN"/>
    <property type="match status" value="1"/>
</dbReference>
<dbReference type="Gene3D" id="3.60.15.10">
    <property type="entry name" value="Ribonuclease Z/Hydroxyacylglutathione hydrolase-like"/>
    <property type="match status" value="1"/>
</dbReference>
<feature type="domain" description="Metallo-beta-lactamase" evidence="4">
    <location>
        <begin position="17"/>
        <end position="239"/>
    </location>
</feature>
<evidence type="ECO:0000313" key="7">
    <source>
        <dbReference type="Proteomes" id="UP000471435"/>
    </source>
</evidence>
<sequence length="534" mass="59364">MNDRVSLEFHGAAHTVTGSCMLFDNGKARILVDCGLFQGSRSLEMLNTGPFAFDPRTIDAVVLTHAHIDHSGLLPKLVASGFKGDIWCTASTADLLEHMLADSGRIHEADTERRNRRRDRAGDPPFEPIYTEADAIEAWHHCRATNREEWFEPADGFHARLWNAGHILGSASVELNVNGTKIMCSGDLGPENKAFHPEPAGPAGFDHIICETTYGDRQRVQVTMEERRKTLEAEVRSAIIRGGNLIIPSFALERTQELLLDLIMLSRSGAIRGVPIFVDSPLANKVTGVFARYAENLEDTGGTNIFDFPTFHAVSDVAQSIRLNSVSGAVILAASGMCEGGRIRHHLKHNLHRKDSTILFVGFQAQGSLGRVILEGAKTVRISGDDVRVRAQIRRIDSYSAHADQTELLDWIKERQPVTGSIFLTHGEDRALEGMRRKLQQQSPQTSVRIPEIGEAYDLRAGAPAKRTATGSLAAQQAIGQDWQNSYARFTTSLREKLARIENEAQRQKAIDEMQELLDSYAEFKESRRQERKR</sequence>
<dbReference type="PANTHER" id="PTHR11203:SF37">
    <property type="entry name" value="INTEGRATOR COMPLEX SUBUNIT 11"/>
    <property type="match status" value="1"/>
</dbReference>
<dbReference type="AlphaFoldDB" id="A0A6I4V4I8"/>
<dbReference type="InterPro" id="IPR022712">
    <property type="entry name" value="Beta_Casp"/>
</dbReference>
<dbReference type="InterPro" id="IPR011108">
    <property type="entry name" value="RMMBL"/>
</dbReference>
<evidence type="ECO:0000256" key="2">
    <source>
        <dbReference type="SAM" id="Coils"/>
    </source>
</evidence>
<dbReference type="CDD" id="cd16295">
    <property type="entry name" value="TTHA0252-CPSF-like_MBL-fold"/>
    <property type="match status" value="1"/>
</dbReference>
<dbReference type="PANTHER" id="PTHR11203">
    <property type="entry name" value="CLEAVAGE AND POLYADENYLATION SPECIFICITY FACTOR FAMILY MEMBER"/>
    <property type="match status" value="1"/>
</dbReference>
<evidence type="ECO:0000259" key="5">
    <source>
        <dbReference type="SMART" id="SM01027"/>
    </source>
</evidence>
<feature type="domain" description="Beta-Casp" evidence="5">
    <location>
        <begin position="255"/>
        <end position="373"/>
    </location>
</feature>
<keyword evidence="2" id="KW-0175">Coiled coil</keyword>
<dbReference type="Pfam" id="PF10996">
    <property type="entry name" value="Beta-Casp"/>
    <property type="match status" value="1"/>
</dbReference>